<gene>
    <name evidence="1" type="ORF">Pla100_48750</name>
</gene>
<organism evidence="1 2">
    <name type="scientific">Neorhodopirellula pilleata</name>
    <dbReference type="NCBI Taxonomy" id="2714738"/>
    <lineage>
        <taxon>Bacteria</taxon>
        <taxon>Pseudomonadati</taxon>
        <taxon>Planctomycetota</taxon>
        <taxon>Planctomycetia</taxon>
        <taxon>Pirellulales</taxon>
        <taxon>Pirellulaceae</taxon>
        <taxon>Neorhodopirellula</taxon>
    </lineage>
</organism>
<dbReference type="EMBL" id="SJPM01000013">
    <property type="protein sequence ID" value="TWT91837.1"/>
    <property type="molecule type" value="Genomic_DNA"/>
</dbReference>
<name>A0A5C5ZY49_9BACT</name>
<reference evidence="1 2" key="1">
    <citation type="submission" date="2019-02" db="EMBL/GenBank/DDBJ databases">
        <title>Deep-cultivation of Planctomycetes and their phenomic and genomic characterization uncovers novel biology.</title>
        <authorList>
            <person name="Wiegand S."/>
            <person name="Jogler M."/>
            <person name="Boedeker C."/>
            <person name="Pinto D."/>
            <person name="Vollmers J."/>
            <person name="Rivas-Marin E."/>
            <person name="Kohn T."/>
            <person name="Peeters S.H."/>
            <person name="Heuer A."/>
            <person name="Rast P."/>
            <person name="Oberbeckmann S."/>
            <person name="Bunk B."/>
            <person name="Jeske O."/>
            <person name="Meyerdierks A."/>
            <person name="Storesund J.E."/>
            <person name="Kallscheuer N."/>
            <person name="Luecker S."/>
            <person name="Lage O.M."/>
            <person name="Pohl T."/>
            <person name="Merkel B.J."/>
            <person name="Hornburger P."/>
            <person name="Mueller R.-W."/>
            <person name="Bruemmer F."/>
            <person name="Labrenz M."/>
            <person name="Spormann A.M."/>
            <person name="Op Den Camp H."/>
            <person name="Overmann J."/>
            <person name="Amann R."/>
            <person name="Jetten M.S.M."/>
            <person name="Mascher T."/>
            <person name="Medema M.H."/>
            <person name="Devos D.P."/>
            <person name="Kaster A.-K."/>
            <person name="Ovreas L."/>
            <person name="Rohde M."/>
            <person name="Galperin M.Y."/>
            <person name="Jogler C."/>
        </authorList>
    </citation>
    <scope>NUCLEOTIDE SEQUENCE [LARGE SCALE GENOMIC DNA]</scope>
    <source>
        <strain evidence="1 2">Pla100</strain>
    </source>
</reference>
<evidence type="ECO:0000313" key="1">
    <source>
        <dbReference type="EMBL" id="TWT91837.1"/>
    </source>
</evidence>
<dbReference type="AlphaFoldDB" id="A0A5C5ZY49"/>
<comment type="caution">
    <text evidence="1">The sequence shown here is derived from an EMBL/GenBank/DDBJ whole genome shotgun (WGS) entry which is preliminary data.</text>
</comment>
<sequence length="78" mass="8753">MNYGRSLTFQFPCIHGLMCLLARRTRLDLDRRQRAAISALCRVYAEAAATQPTGRVPLSGMFDVQSHAGFEECVSFSR</sequence>
<protein>
    <submittedName>
        <fullName evidence="1">Uncharacterized protein</fullName>
    </submittedName>
</protein>
<dbReference type="Proteomes" id="UP000316213">
    <property type="component" value="Unassembled WGS sequence"/>
</dbReference>
<evidence type="ECO:0000313" key="2">
    <source>
        <dbReference type="Proteomes" id="UP000316213"/>
    </source>
</evidence>
<proteinExistence type="predicted"/>
<accession>A0A5C5ZY49</accession>
<keyword evidence="2" id="KW-1185">Reference proteome</keyword>